<reference evidence="1 2" key="1">
    <citation type="submission" date="2020-04" db="EMBL/GenBank/DDBJ databases">
        <title>Molecular characterization of pseudomonads from Agaricus bisporus reveal novel blotch 2 pathogens in Western Europe.</title>
        <authorList>
            <person name="Taparia T."/>
            <person name="Krijger M."/>
            <person name="Haynes E."/>
            <person name="Elpinstone J.G."/>
            <person name="Noble R."/>
            <person name="Van Der Wolf J."/>
        </authorList>
    </citation>
    <scope>NUCLEOTIDE SEQUENCE [LARGE SCALE GENOMIC DNA]</scope>
    <source>
        <strain evidence="1 2">IPO3738</strain>
    </source>
</reference>
<organism evidence="1 2">
    <name type="scientific">Pseudomonas gingeri</name>
    <dbReference type="NCBI Taxonomy" id="117681"/>
    <lineage>
        <taxon>Bacteria</taxon>
        <taxon>Pseudomonadati</taxon>
        <taxon>Pseudomonadota</taxon>
        <taxon>Gammaproteobacteria</taxon>
        <taxon>Pseudomonadales</taxon>
        <taxon>Pseudomonadaceae</taxon>
        <taxon>Pseudomonas</taxon>
    </lineage>
</organism>
<proteinExistence type="predicted"/>
<dbReference type="EMBL" id="JACAQE010000005">
    <property type="protein sequence ID" value="NWC15169.1"/>
    <property type="molecule type" value="Genomic_DNA"/>
</dbReference>
<name>A0A7Y7XZV4_9PSED</name>
<dbReference type="Proteomes" id="UP000517547">
    <property type="component" value="Unassembled WGS sequence"/>
</dbReference>
<dbReference type="AlphaFoldDB" id="A0A7Y7XZV4"/>
<accession>A0A7Y7XZV4</accession>
<gene>
    <name evidence="1" type="ORF">HX845_16000</name>
</gene>
<evidence type="ECO:0000313" key="1">
    <source>
        <dbReference type="EMBL" id="NWC15169.1"/>
    </source>
</evidence>
<protein>
    <submittedName>
        <fullName evidence="1">Uncharacterized protein</fullName>
    </submittedName>
</protein>
<dbReference type="RefSeq" id="WP_017126486.1">
    <property type="nucleotide sequence ID" value="NZ_JACAQE010000005.1"/>
</dbReference>
<evidence type="ECO:0000313" key="2">
    <source>
        <dbReference type="Proteomes" id="UP000517547"/>
    </source>
</evidence>
<comment type="caution">
    <text evidence="1">The sequence shown here is derived from an EMBL/GenBank/DDBJ whole genome shotgun (WGS) entry which is preliminary data.</text>
</comment>
<sequence length="174" mass="19527">MLDYVNRVMSRVAPYVHHVRNEFKTSSGYTREEEDASARLRQFWADTDIPITEKLKELKLDLSDFNGNSTSNRELHAIGLALYQTGLLDMTGVILLGAIGSQYNAQGTQINRDTKLDAVTETKKQLSAVTEMVNGGYAVAKDMIPKQEFILTVLKGLQEYSKIQKNNNLIDITV</sequence>